<evidence type="ECO:0000313" key="3">
    <source>
        <dbReference type="Proteomes" id="UP000292580"/>
    </source>
</evidence>
<accession>A0A483CSM8</accession>
<dbReference type="InterPro" id="IPR016457">
    <property type="entry name" value="Formylmethanofuran_DH_bsu"/>
</dbReference>
<dbReference type="PANTHER" id="PTHR43105:SF14">
    <property type="entry name" value="FORMATE DEHYDROGENASE H"/>
    <property type="match status" value="1"/>
</dbReference>
<proteinExistence type="predicted"/>
<keyword evidence="1" id="KW-0560">Oxidoreductase</keyword>
<name>A0A483CSM8_9EURY</name>
<dbReference type="GO" id="GO:0016020">
    <property type="term" value="C:membrane"/>
    <property type="evidence" value="ECO:0007669"/>
    <property type="project" value="TreeGrafter"/>
</dbReference>
<dbReference type="OrthoDB" id="23466at2157"/>
<evidence type="ECO:0000256" key="1">
    <source>
        <dbReference type="ARBA" id="ARBA00023002"/>
    </source>
</evidence>
<dbReference type="RefSeq" id="WP_130647172.1">
    <property type="nucleotide sequence ID" value="NZ_PGCL01000003.1"/>
</dbReference>
<dbReference type="SUPFAM" id="SSF53706">
    <property type="entry name" value="Formate dehydrogenase/DMSO reductase, domains 1-3"/>
    <property type="match status" value="1"/>
</dbReference>
<gene>
    <name evidence="2" type="ORF">CUJ86_08720</name>
</gene>
<dbReference type="EMBL" id="PGCL01000003">
    <property type="protein sequence ID" value="TAJ44105.1"/>
    <property type="molecule type" value="Genomic_DNA"/>
</dbReference>
<dbReference type="Proteomes" id="UP000292580">
    <property type="component" value="Unassembled WGS sequence"/>
</dbReference>
<comment type="caution">
    <text evidence="2">The sequence shown here is derived from an EMBL/GenBank/DDBJ whole genome shotgun (WGS) entry which is preliminary data.</text>
</comment>
<sequence>MIHRDMVCPFCGCLCDDLVVETEDGQVVQVDNACTLGSNKMMGAWQHRLKSPVMRDGGGWRDTTYEEACEYAAGVLLDADRPLMYGWSSTQGEAQGIGVSMAELLGGVIDSTTSVCHGPSILAIQEVGHPGCTLGQVKNRADLVIYWACNPTEAHPRHMSRYTTYADGFFMENAFRDRKLIVVDVRKSDTASIADEFMQVKPGGDYAVLSALRAIVRGRADVVPKTVAGVTKEQLVRVAALCKEARFGALFFGVGLTMAPGKYKNVRNAIELVDELNRHTKWTLTPLRGHYNVYGSNEVFTWMTGYPYAVDFSRQIAFYNPGETTAVDILARQECDACLIVASDPGAHFPKQCLEHLAEIPTVLIDPMQTATTPLCRCQIPTAVTGMDASGTAYRMDGVPIHLKKFLDLGYPTDTEIIGRIFKQVKEVKHP</sequence>
<dbReference type="NCBIfam" id="TIGR03129">
    <property type="entry name" value="one_C_dehyd_B"/>
    <property type="match status" value="1"/>
</dbReference>
<protein>
    <submittedName>
        <fullName evidence="2">Formylmethanofuran dehydrogenase subunit B</fullName>
    </submittedName>
</protein>
<dbReference type="GO" id="GO:0018493">
    <property type="term" value="F:formylmethanofuran dehydrogenase activity"/>
    <property type="evidence" value="ECO:0007669"/>
    <property type="project" value="InterPro"/>
</dbReference>
<dbReference type="AlphaFoldDB" id="A0A483CSM8"/>
<dbReference type="GO" id="GO:0015948">
    <property type="term" value="P:methanogenesis"/>
    <property type="evidence" value="ECO:0007669"/>
    <property type="project" value="InterPro"/>
</dbReference>
<dbReference type="PANTHER" id="PTHR43105">
    <property type="entry name" value="RESPIRATORY NITRATE REDUCTASE"/>
    <property type="match status" value="1"/>
</dbReference>
<dbReference type="InterPro" id="IPR050123">
    <property type="entry name" value="Prok_molybdopt-oxidoreductase"/>
</dbReference>
<dbReference type="Gene3D" id="3.40.228.10">
    <property type="entry name" value="Dimethylsulfoxide Reductase, domain 2"/>
    <property type="match status" value="1"/>
</dbReference>
<dbReference type="Gene3D" id="3.40.50.740">
    <property type="match status" value="1"/>
</dbReference>
<reference evidence="2 3" key="1">
    <citation type="submission" date="2017-11" db="EMBL/GenBank/DDBJ databases">
        <title>Isolation and Characterization of Methanofollis Species from Methane Seep Offshore SW Taiwan.</title>
        <authorList>
            <person name="Teng N.-H."/>
            <person name="Lai M.-C."/>
            <person name="Chen S.-C."/>
        </authorList>
    </citation>
    <scope>NUCLEOTIDE SEQUENCE [LARGE SCALE GENOMIC DNA]</scope>
    <source>
        <strain evidence="2 3">FWC-SCC2</strain>
    </source>
</reference>
<organism evidence="2 3">
    <name type="scientific">Methanofollis fontis</name>
    <dbReference type="NCBI Taxonomy" id="2052832"/>
    <lineage>
        <taxon>Archaea</taxon>
        <taxon>Methanobacteriati</taxon>
        <taxon>Methanobacteriota</taxon>
        <taxon>Stenosarchaea group</taxon>
        <taxon>Methanomicrobia</taxon>
        <taxon>Methanomicrobiales</taxon>
        <taxon>Methanomicrobiaceae</taxon>
        <taxon>Methanofollis</taxon>
    </lineage>
</organism>
<dbReference type="GO" id="GO:0003954">
    <property type="term" value="F:NADH dehydrogenase activity"/>
    <property type="evidence" value="ECO:0007669"/>
    <property type="project" value="TreeGrafter"/>
</dbReference>
<keyword evidence="3" id="KW-1185">Reference proteome</keyword>
<dbReference type="GO" id="GO:0022904">
    <property type="term" value="P:respiratory electron transport chain"/>
    <property type="evidence" value="ECO:0007669"/>
    <property type="project" value="TreeGrafter"/>
</dbReference>
<dbReference type="PIRSF" id="PIRSF005646">
    <property type="entry name" value="FwdB"/>
    <property type="match status" value="1"/>
</dbReference>
<evidence type="ECO:0000313" key="2">
    <source>
        <dbReference type="EMBL" id="TAJ44105.1"/>
    </source>
</evidence>
<dbReference type="CDD" id="cd02761">
    <property type="entry name" value="MopB_FmdB-FwdB"/>
    <property type="match status" value="1"/>
</dbReference>